<organism evidence="2 3">
    <name type="scientific">Pendulispora brunnea</name>
    <dbReference type="NCBI Taxonomy" id="2905690"/>
    <lineage>
        <taxon>Bacteria</taxon>
        <taxon>Pseudomonadati</taxon>
        <taxon>Myxococcota</taxon>
        <taxon>Myxococcia</taxon>
        <taxon>Myxococcales</taxon>
        <taxon>Sorangiineae</taxon>
        <taxon>Pendulisporaceae</taxon>
        <taxon>Pendulispora</taxon>
    </lineage>
</organism>
<protein>
    <recommendedName>
        <fullName evidence="4">Terminase small subunit</fullName>
    </recommendedName>
</protein>
<evidence type="ECO:0000313" key="2">
    <source>
        <dbReference type="EMBL" id="WXA96250.1"/>
    </source>
</evidence>
<dbReference type="RefSeq" id="WP_394846866.1">
    <property type="nucleotide sequence ID" value="NZ_CP089982.1"/>
</dbReference>
<gene>
    <name evidence="2" type="ORF">LZC95_05295</name>
</gene>
<proteinExistence type="predicted"/>
<evidence type="ECO:0008006" key="4">
    <source>
        <dbReference type="Google" id="ProtNLM"/>
    </source>
</evidence>
<name>A0ABZ2KFD6_9BACT</name>
<evidence type="ECO:0000256" key="1">
    <source>
        <dbReference type="SAM" id="MobiDB-lite"/>
    </source>
</evidence>
<keyword evidence="3" id="KW-1185">Reference proteome</keyword>
<feature type="compositionally biased region" description="Polar residues" evidence="1">
    <location>
        <begin position="10"/>
        <end position="21"/>
    </location>
</feature>
<accession>A0ABZ2KFD6</accession>
<evidence type="ECO:0000313" key="3">
    <source>
        <dbReference type="Proteomes" id="UP001379533"/>
    </source>
</evidence>
<feature type="region of interest" description="Disordered" evidence="1">
    <location>
        <begin position="1"/>
        <end position="21"/>
    </location>
</feature>
<sequence length="103" mass="11523">MGHQVKLRQKPSNARPNVSPQERLSKQLLFDTADLLEDVKLLTRRLRKELHLSAGDDGRPVHPAIEASRSAESALRQVRGLLMAGLSSPREDDSEEITPDDFL</sequence>
<reference evidence="2 3" key="1">
    <citation type="submission" date="2021-12" db="EMBL/GenBank/DDBJ databases">
        <title>Discovery of the Pendulisporaceae a myxobacterial family with distinct sporulation behavior and unique specialized metabolism.</title>
        <authorList>
            <person name="Garcia R."/>
            <person name="Popoff A."/>
            <person name="Bader C.D."/>
            <person name="Loehr J."/>
            <person name="Walesch S."/>
            <person name="Walt C."/>
            <person name="Boldt J."/>
            <person name="Bunk B."/>
            <person name="Haeckl F.J.F.P.J."/>
            <person name="Gunesch A.P."/>
            <person name="Birkelbach J."/>
            <person name="Nuebel U."/>
            <person name="Pietschmann T."/>
            <person name="Bach T."/>
            <person name="Mueller R."/>
        </authorList>
    </citation>
    <scope>NUCLEOTIDE SEQUENCE [LARGE SCALE GENOMIC DNA]</scope>
    <source>
        <strain evidence="2 3">MSr12523</strain>
    </source>
</reference>
<dbReference type="Proteomes" id="UP001379533">
    <property type="component" value="Chromosome"/>
</dbReference>
<dbReference type="EMBL" id="CP089982">
    <property type="protein sequence ID" value="WXA96250.1"/>
    <property type="molecule type" value="Genomic_DNA"/>
</dbReference>